<feature type="coiled-coil region" evidence="1">
    <location>
        <begin position="21"/>
        <end position="55"/>
    </location>
</feature>
<dbReference type="RefSeq" id="WP_353893736.1">
    <property type="nucleotide sequence ID" value="NZ_CP159485.1"/>
</dbReference>
<dbReference type="EMBL" id="CP159485">
    <property type="protein sequence ID" value="XCI29188.1"/>
    <property type="molecule type" value="Genomic_DNA"/>
</dbReference>
<protein>
    <recommendedName>
        <fullName evidence="3">FlgN protein</fullName>
    </recommendedName>
</protein>
<keyword evidence="1" id="KW-0175">Coiled coil</keyword>
<evidence type="ECO:0000313" key="2">
    <source>
        <dbReference type="EMBL" id="XCI29188.1"/>
    </source>
</evidence>
<sequence>MKMQTVIDIYNQLFDAYKELKDSFLEQEKLKEDEIDNLENIIEERKDKMNKINKLTDYLHAEKEQAARQLEIDEFNFSSIEGKVSPKELGQLKAVSNDIKELLKEIMELNQTITSDYETKIKGSQQKLKTVKQGKKLHKAYAQAQQHAYFLDKKS</sequence>
<dbReference type="AlphaFoldDB" id="A0AAU8HUZ3"/>
<evidence type="ECO:0000256" key="1">
    <source>
        <dbReference type="SAM" id="Coils"/>
    </source>
</evidence>
<reference evidence="2" key="2">
    <citation type="submission" date="2024-06" db="EMBL/GenBank/DDBJ databases">
        <authorList>
            <person name="Petrova K.O."/>
            <person name="Toshchakov S.V."/>
            <person name="Boltjanskaja Y.V."/>
            <person name="Kevbrin V.V."/>
        </authorList>
    </citation>
    <scope>NUCLEOTIDE SEQUENCE</scope>
    <source>
        <strain evidence="2">Z-710</strain>
    </source>
</reference>
<name>A0AAU8HUZ3_9FIRM</name>
<reference evidence="2" key="1">
    <citation type="journal article" date="2018" name="Antonie Van Leeuwenhoek">
        <title>Proteinivorax hydrogeniformans sp. nov., an anaerobic, haloalkaliphilic bacterium fermenting proteinaceous compounds with high hydrogen production.</title>
        <authorList>
            <person name="Boltyanskaya Y."/>
            <person name="Detkova E."/>
            <person name="Pimenov N."/>
            <person name="Kevbrin V."/>
        </authorList>
    </citation>
    <scope>NUCLEOTIDE SEQUENCE</scope>
    <source>
        <strain evidence="2">Z-710</strain>
    </source>
</reference>
<accession>A0AAU8HUZ3</accession>
<evidence type="ECO:0008006" key="3">
    <source>
        <dbReference type="Google" id="ProtNLM"/>
    </source>
</evidence>
<proteinExistence type="predicted"/>
<organism evidence="2">
    <name type="scientific">Proteinivorax hydrogeniformans</name>
    <dbReference type="NCBI Taxonomy" id="1826727"/>
    <lineage>
        <taxon>Bacteria</taxon>
        <taxon>Bacillati</taxon>
        <taxon>Bacillota</taxon>
        <taxon>Clostridia</taxon>
        <taxon>Eubacteriales</taxon>
        <taxon>Proteinivoracaceae</taxon>
        <taxon>Proteinivorax</taxon>
    </lineage>
</organism>
<gene>
    <name evidence="2" type="ORF">PRVXH_000497</name>
</gene>